<dbReference type="SUPFAM" id="SSF57850">
    <property type="entry name" value="RING/U-box"/>
    <property type="match status" value="1"/>
</dbReference>
<dbReference type="OrthoDB" id="1431934at2759"/>
<dbReference type="InterPro" id="IPR036465">
    <property type="entry name" value="vWFA_dom_sf"/>
</dbReference>
<keyword evidence="8" id="KW-0833">Ubl conjugation pathway</keyword>
<keyword evidence="5" id="KW-0479">Metal-binding</keyword>
<keyword evidence="7 10" id="KW-0863">Zinc-finger</keyword>
<dbReference type="Pfam" id="PF22605">
    <property type="entry name" value="IBR_2"/>
    <property type="match status" value="1"/>
</dbReference>
<dbReference type="PROSITE" id="PS50089">
    <property type="entry name" value="ZF_RING_2"/>
    <property type="match status" value="1"/>
</dbReference>
<evidence type="ECO:0000259" key="12">
    <source>
        <dbReference type="PROSITE" id="PS50089"/>
    </source>
</evidence>
<feature type="region of interest" description="Disordered" evidence="11">
    <location>
        <begin position="716"/>
        <end position="740"/>
    </location>
</feature>
<keyword evidence="15" id="KW-1185">Reference proteome</keyword>
<keyword evidence="6" id="KW-0677">Repeat</keyword>
<evidence type="ECO:0000256" key="3">
    <source>
        <dbReference type="ARBA" id="ARBA00012251"/>
    </source>
</evidence>
<feature type="compositionally biased region" description="Low complexity" evidence="11">
    <location>
        <begin position="731"/>
        <end position="740"/>
    </location>
</feature>
<dbReference type="Gene3D" id="1.20.120.1750">
    <property type="match status" value="1"/>
</dbReference>
<dbReference type="GO" id="GO:0061630">
    <property type="term" value="F:ubiquitin protein ligase activity"/>
    <property type="evidence" value="ECO:0007669"/>
    <property type="project" value="UniProtKB-EC"/>
</dbReference>
<evidence type="ECO:0000313" key="14">
    <source>
        <dbReference type="EMBL" id="TGJ88550.1"/>
    </source>
</evidence>
<dbReference type="Gene3D" id="3.40.50.410">
    <property type="entry name" value="von Willebrand factor, type A domain"/>
    <property type="match status" value="1"/>
</dbReference>
<proteinExistence type="predicted"/>
<dbReference type="STRING" id="37992.A0A4Z0Z9L5"/>
<reference evidence="14 15" key="1">
    <citation type="submission" date="2019-03" db="EMBL/GenBank/DDBJ databases">
        <title>Draft genome sequence of Xylaria hypoxylon DSM 108379, a ubiquitous saprotrophic-parasitic fungi on hardwood.</title>
        <authorList>
            <person name="Buettner E."/>
            <person name="Leonhardt S."/>
            <person name="Gebauer A.M."/>
            <person name="Liers C."/>
            <person name="Hofrichter M."/>
            <person name="Kellner H."/>
        </authorList>
    </citation>
    <scope>NUCLEOTIDE SEQUENCE [LARGE SCALE GENOMIC DNA]</scope>
    <source>
        <strain evidence="14 15">DSM 108379</strain>
    </source>
</reference>
<feature type="domain" description="RING-type" evidence="12">
    <location>
        <begin position="877"/>
        <end position="931"/>
    </location>
</feature>
<dbReference type="InterPro" id="IPR054694">
    <property type="entry name" value="Parkin-like_IBR"/>
</dbReference>
<gene>
    <name evidence="14" type="ORF">E0Z10_g169</name>
</gene>
<evidence type="ECO:0000256" key="11">
    <source>
        <dbReference type="SAM" id="MobiDB-lite"/>
    </source>
</evidence>
<organism evidence="14 15">
    <name type="scientific">Xylaria hypoxylon</name>
    <dbReference type="NCBI Taxonomy" id="37992"/>
    <lineage>
        <taxon>Eukaryota</taxon>
        <taxon>Fungi</taxon>
        <taxon>Dikarya</taxon>
        <taxon>Ascomycota</taxon>
        <taxon>Pezizomycotina</taxon>
        <taxon>Sordariomycetes</taxon>
        <taxon>Xylariomycetidae</taxon>
        <taxon>Xylariales</taxon>
        <taxon>Xylariaceae</taxon>
        <taxon>Xylaria</taxon>
    </lineage>
</organism>
<dbReference type="GO" id="GO:0008270">
    <property type="term" value="F:zinc ion binding"/>
    <property type="evidence" value="ECO:0007669"/>
    <property type="project" value="UniProtKB-KW"/>
</dbReference>
<evidence type="ECO:0000259" key="13">
    <source>
        <dbReference type="PROSITE" id="PS51873"/>
    </source>
</evidence>
<comment type="caution">
    <text evidence="14">The sequence shown here is derived from an EMBL/GenBank/DDBJ whole genome shotgun (WGS) entry which is preliminary data.</text>
</comment>
<dbReference type="InterPro" id="IPR001841">
    <property type="entry name" value="Znf_RING"/>
</dbReference>
<dbReference type="SUPFAM" id="SSF53300">
    <property type="entry name" value="vWA-like"/>
    <property type="match status" value="1"/>
</dbReference>
<dbReference type="AlphaFoldDB" id="A0A4Z0Z9L5"/>
<dbReference type="EMBL" id="SKBN01000002">
    <property type="protein sequence ID" value="TGJ88550.1"/>
    <property type="molecule type" value="Genomic_DNA"/>
</dbReference>
<accession>A0A4Z0Z9L5</accession>
<sequence length="1079" mass="120125">MADEHPAEYDLLIITDATSSMWEFLTALNDSLPKIIAVSALTSSFARIGVLAYRDYCGGELVEWSGWYGKDGTIDRDTLIQFTKNLKADHGGDWPEATKTALAWAYSVMRSDAKTLIFLYTDAPPHMPWNTERNRTSELESLRANEYGEDDHLFADWASAVRTLKDSDRKAQVFTIAGYDAAALTPYVYMCHETSGAFFELNHIDTNTISSLTLSILLAWLGVAKPGTTSDLSASLQTYKDAGQITGIRDEHDPLAKKYFQARKINSVLQGREVDDEMLRSVIKGRDTPVQNFDKRYIADPSYRAEVIEHLGKIIEEDVSSMAINPVFGSLWRTVCNDRTSDARDLLISKFGASIERITGQEQKQRMKVWLDESYNYEAEIMSTLEQVAPEDRYPCVFLDPTEDWSAPKGEETDEASTQGPGQFTRAELLEIGRSCDHRILRRLGRVLTRLTYVDSEDSMPAHIKAASTEVPRMPLALAQPKYNRVLWKILLHLVYPGTKLAERPAALVAALSIRIGMRPLMAAAEAEMLTWCKKWNNLEIPETWNVGCLSLILDADRSFEARRERGELPDDIGSFLSRDDRQLFQRLVDYSLLTANMSTTVQARVGWRPEKTKASIGPLVTCEKCKYPRSVTVMAPEGVCGLCACNLESVCGSSEDESIQSNVIKGDTENSEATWVECSVQACHAQYIVYNPEKLNVRAKCHYCRMSGQAQLAKSTPAQPTSGNSTSIKSTSGECTSTSTTAPSIECSTCLSRVIWPHEYRPAGLSIKDFRCPACLDGRDTIVTTEPTAKELADENGTAWLLRNKNNKIPDALAARSLFKTVTASGTEDFANSVEILPESDTTELKYHGKLVRNTVEVKSALWGWIRARRTEGGTCSLCFNTLNKRDLRSACGRSGCQQPICNRCRQEWYGINRRGHIINVAALCCPFCRRQPAARAVSGASGGITSLGNLRSAVDEVGSWIYAWCDSCGTAKRFMERACAQGPPPELRQWECEECEGRKKKPDEPIPDIRSCPGCGVTTERTGGCGHITCTVPQCETDWCYFCGIAVNPTLIYNHMANEHGGWYGTRNEYLDSDDEE</sequence>
<feature type="compositionally biased region" description="Polar residues" evidence="11">
    <location>
        <begin position="716"/>
        <end position="730"/>
    </location>
</feature>
<dbReference type="PROSITE" id="PS51873">
    <property type="entry name" value="TRIAD"/>
    <property type="match status" value="1"/>
</dbReference>
<evidence type="ECO:0000256" key="7">
    <source>
        <dbReference type="ARBA" id="ARBA00022771"/>
    </source>
</evidence>
<keyword evidence="4" id="KW-0808">Transferase</keyword>
<evidence type="ECO:0000256" key="2">
    <source>
        <dbReference type="ARBA" id="ARBA00004906"/>
    </source>
</evidence>
<evidence type="ECO:0000256" key="5">
    <source>
        <dbReference type="ARBA" id="ARBA00022723"/>
    </source>
</evidence>
<evidence type="ECO:0000256" key="9">
    <source>
        <dbReference type="ARBA" id="ARBA00022833"/>
    </source>
</evidence>
<protein>
    <recommendedName>
        <fullName evidence="3">RBR-type E3 ubiquitin transferase</fullName>
        <ecNumber evidence="3">2.3.2.31</ecNumber>
    </recommendedName>
</protein>
<comment type="pathway">
    <text evidence="2">Protein modification; protein ubiquitination.</text>
</comment>
<comment type="catalytic activity">
    <reaction evidence="1">
        <text>[E2 ubiquitin-conjugating enzyme]-S-ubiquitinyl-L-cysteine + [acceptor protein]-L-lysine = [E2 ubiquitin-conjugating enzyme]-L-cysteine + [acceptor protein]-N(6)-ubiquitinyl-L-lysine.</text>
        <dbReference type="EC" id="2.3.2.31"/>
    </reaction>
</comment>
<evidence type="ECO:0000256" key="6">
    <source>
        <dbReference type="ARBA" id="ARBA00022737"/>
    </source>
</evidence>
<evidence type="ECO:0000256" key="8">
    <source>
        <dbReference type="ARBA" id="ARBA00022786"/>
    </source>
</evidence>
<dbReference type="Proteomes" id="UP000297716">
    <property type="component" value="Unassembled WGS sequence"/>
</dbReference>
<dbReference type="InterPro" id="IPR044066">
    <property type="entry name" value="TRIAD_supradom"/>
</dbReference>
<feature type="domain" description="RING-type" evidence="13">
    <location>
        <begin position="873"/>
        <end position="1073"/>
    </location>
</feature>
<name>A0A4Z0Z9L5_9PEZI</name>
<evidence type="ECO:0000313" key="15">
    <source>
        <dbReference type="Proteomes" id="UP000297716"/>
    </source>
</evidence>
<keyword evidence="9" id="KW-0862">Zinc</keyword>
<evidence type="ECO:0000256" key="10">
    <source>
        <dbReference type="PROSITE-ProRule" id="PRU00175"/>
    </source>
</evidence>
<evidence type="ECO:0000256" key="1">
    <source>
        <dbReference type="ARBA" id="ARBA00001798"/>
    </source>
</evidence>
<dbReference type="EC" id="2.3.2.31" evidence="3"/>
<evidence type="ECO:0000256" key="4">
    <source>
        <dbReference type="ARBA" id="ARBA00022679"/>
    </source>
</evidence>